<evidence type="ECO:0000256" key="1">
    <source>
        <dbReference type="SAM" id="Phobius"/>
    </source>
</evidence>
<dbReference type="AlphaFoldDB" id="A0A6B0U842"/>
<dbReference type="EMBL" id="GIFC01002243">
    <property type="protein sequence ID" value="MXU84326.1"/>
    <property type="molecule type" value="Transcribed_RNA"/>
</dbReference>
<proteinExistence type="predicted"/>
<sequence>MCSPFRRLGRYATFFHFSFVFLKLLLLVALLGRLFICVQLSERPLCGLLPPSFTPSVACASSQLGSVQQTGPGGGMPVPR</sequence>
<organism evidence="2">
    <name type="scientific">Ixodes ricinus</name>
    <name type="common">Common tick</name>
    <name type="synonym">Acarus ricinus</name>
    <dbReference type="NCBI Taxonomy" id="34613"/>
    <lineage>
        <taxon>Eukaryota</taxon>
        <taxon>Metazoa</taxon>
        <taxon>Ecdysozoa</taxon>
        <taxon>Arthropoda</taxon>
        <taxon>Chelicerata</taxon>
        <taxon>Arachnida</taxon>
        <taxon>Acari</taxon>
        <taxon>Parasitiformes</taxon>
        <taxon>Ixodida</taxon>
        <taxon>Ixodoidea</taxon>
        <taxon>Ixodidae</taxon>
        <taxon>Ixodinae</taxon>
        <taxon>Ixodes</taxon>
    </lineage>
</organism>
<reference evidence="2" key="1">
    <citation type="submission" date="2019-12" db="EMBL/GenBank/DDBJ databases">
        <title>An insight into the sialome of adult female Ixodes ricinus ticks feeding for 6 days.</title>
        <authorList>
            <person name="Perner J."/>
            <person name="Ribeiro J.M.C."/>
        </authorList>
    </citation>
    <scope>NUCLEOTIDE SEQUENCE</scope>
    <source>
        <strain evidence="2">Semi-engorged</strain>
        <tissue evidence="2">Salivary glands</tissue>
    </source>
</reference>
<keyword evidence="1" id="KW-0472">Membrane</keyword>
<protein>
    <submittedName>
        <fullName evidence="2">Putative secreted protein</fullName>
    </submittedName>
</protein>
<evidence type="ECO:0000313" key="2">
    <source>
        <dbReference type="EMBL" id="MXU84326.1"/>
    </source>
</evidence>
<feature type="transmembrane region" description="Helical" evidence="1">
    <location>
        <begin position="12"/>
        <end position="36"/>
    </location>
</feature>
<name>A0A6B0U842_IXORI</name>
<keyword evidence="1" id="KW-1133">Transmembrane helix</keyword>
<keyword evidence="1" id="KW-0812">Transmembrane</keyword>
<accession>A0A6B0U842</accession>